<evidence type="ECO:0000256" key="3">
    <source>
        <dbReference type="PROSITE-ProRule" id="PRU00259"/>
    </source>
</evidence>
<sequence length="686" mass="76048">MELKKHQDQRLPERKGQKRKLEEEIEEEQREISAVEAATATPYGEARKVILNEVHTQVSILSSAFSWNETHRAAAKRATHILAELAKNEEVVNVIVEGGAVPALVKHLEAPPSSEIDHDNSKPFEHEVEKESAFALGLLAVKPEHQQIIVDAGALSHLVSLLKRQGDVHRDISNSRAVNSVIRRAADAITNLAHENSSIKTRVRMEGGIPPLVELLKFTDTKVQRAAAGALRTLAFKNDENKNQIVECNALPTLILMLRSDDAAIHYEAVGVIGNLVHSSPIIKSEVLAAGALQPVIGLLSSCCSESQREAALLLGQFAATDSDCKVHIVQRGAVRPLIEMLQSPDVQLREMSAFALGRLAQDTHNQAGIAHNGGLVPLLRLLDSKNGSLQHNAAFALYGLADNEDNVSDFISVGGVQKLQDGEFIVQVLNHLLYLMRVAEKAVQRRVAVALAHLCSPDDQRAIFINNCGTLKQQLDGAIALYRLANKAMTLSPVDAAPPSPTPQVYLGEQYVNNATLSDVTFLVEGRQFYAHRICLLASSDAFRAMFDGGYREKDARDIEIPNIRWEVFELMMRFIYTGSVDVTLIIAQDLLRAADQYLLEGLKRLCEYTIAQDITLENIGSMYELSEAFHAISLRHRCILFILEQFDKLSDKPRHSQLIQRIIPEIRNYFEKALTKPNQHNPQL</sequence>
<feature type="repeat" description="ARM" evidence="3">
    <location>
        <begin position="374"/>
        <end position="416"/>
    </location>
</feature>
<accession>A0A5N5LS53</accession>
<dbReference type="Proteomes" id="UP000326939">
    <property type="component" value="Chromosome 8"/>
</dbReference>
<dbReference type="Pfam" id="PF00651">
    <property type="entry name" value="BTB"/>
    <property type="match status" value="1"/>
</dbReference>
<feature type="repeat" description="ARM" evidence="3">
    <location>
        <begin position="207"/>
        <end position="242"/>
    </location>
</feature>
<feature type="repeat" description="ARM" evidence="3">
    <location>
        <begin position="249"/>
        <end position="291"/>
    </location>
</feature>
<evidence type="ECO:0000256" key="4">
    <source>
        <dbReference type="SAM" id="MobiDB-lite"/>
    </source>
</evidence>
<dbReference type="SUPFAM" id="SSF54695">
    <property type="entry name" value="POZ domain"/>
    <property type="match status" value="1"/>
</dbReference>
<dbReference type="InterPro" id="IPR016024">
    <property type="entry name" value="ARM-type_fold"/>
</dbReference>
<feature type="compositionally biased region" description="Basic and acidic residues" evidence="4">
    <location>
        <begin position="1"/>
        <end position="22"/>
    </location>
</feature>
<feature type="repeat" description="ARM" evidence="3">
    <location>
        <begin position="153"/>
        <end position="207"/>
    </location>
</feature>
<dbReference type="InterPro" id="IPR000210">
    <property type="entry name" value="BTB/POZ_dom"/>
</dbReference>
<dbReference type="Gene3D" id="3.30.710.10">
    <property type="entry name" value="Potassium Channel Kv1.1, Chain A"/>
    <property type="match status" value="1"/>
</dbReference>
<dbReference type="AlphaFoldDB" id="A0A5N5LS53"/>
<evidence type="ECO:0000256" key="2">
    <source>
        <dbReference type="ARBA" id="ARBA00022737"/>
    </source>
</evidence>
<dbReference type="CDD" id="cd18352">
    <property type="entry name" value="BTB_POZ_ARIA_plant"/>
    <property type="match status" value="1"/>
</dbReference>
<evidence type="ECO:0000313" key="7">
    <source>
        <dbReference type="Proteomes" id="UP000326939"/>
    </source>
</evidence>
<feature type="region of interest" description="Disordered" evidence="4">
    <location>
        <begin position="1"/>
        <end position="25"/>
    </location>
</feature>
<organism evidence="6 7">
    <name type="scientific">Salix brachista</name>
    <dbReference type="NCBI Taxonomy" id="2182728"/>
    <lineage>
        <taxon>Eukaryota</taxon>
        <taxon>Viridiplantae</taxon>
        <taxon>Streptophyta</taxon>
        <taxon>Embryophyta</taxon>
        <taxon>Tracheophyta</taxon>
        <taxon>Spermatophyta</taxon>
        <taxon>Magnoliopsida</taxon>
        <taxon>eudicotyledons</taxon>
        <taxon>Gunneridae</taxon>
        <taxon>Pentapetalae</taxon>
        <taxon>rosids</taxon>
        <taxon>fabids</taxon>
        <taxon>Malpighiales</taxon>
        <taxon>Salicaceae</taxon>
        <taxon>Saliceae</taxon>
        <taxon>Salix</taxon>
    </lineage>
</organism>
<dbReference type="InterPro" id="IPR044282">
    <property type="entry name" value="ABAP1/ARIA"/>
</dbReference>
<dbReference type="Pfam" id="PF25598">
    <property type="entry name" value="ARM_PUB"/>
    <property type="match status" value="1"/>
</dbReference>
<dbReference type="SMART" id="SM00185">
    <property type="entry name" value="ARM"/>
    <property type="match status" value="7"/>
</dbReference>
<evidence type="ECO:0000256" key="1">
    <source>
        <dbReference type="ARBA" id="ARBA00004906"/>
    </source>
</evidence>
<dbReference type="SMART" id="SM00225">
    <property type="entry name" value="BTB"/>
    <property type="match status" value="1"/>
</dbReference>
<name>A0A5N5LS53_9ROSI</name>
<keyword evidence="2" id="KW-0677">Repeat</keyword>
<feature type="domain" description="BTB" evidence="5">
    <location>
        <begin position="519"/>
        <end position="586"/>
    </location>
</feature>
<evidence type="ECO:0000313" key="6">
    <source>
        <dbReference type="EMBL" id="KAB5544981.1"/>
    </source>
</evidence>
<dbReference type="InterPro" id="IPR011333">
    <property type="entry name" value="SKP1/BTB/POZ_sf"/>
</dbReference>
<dbReference type="EMBL" id="VDCV01000008">
    <property type="protein sequence ID" value="KAB5544981.1"/>
    <property type="molecule type" value="Genomic_DNA"/>
</dbReference>
<keyword evidence="7" id="KW-1185">Reference proteome</keyword>
<dbReference type="InterPro" id="IPR011989">
    <property type="entry name" value="ARM-like"/>
</dbReference>
<dbReference type="InterPro" id="IPR058678">
    <property type="entry name" value="ARM_PUB"/>
</dbReference>
<dbReference type="InterPro" id="IPR000225">
    <property type="entry name" value="Armadillo"/>
</dbReference>
<reference evidence="7" key="1">
    <citation type="journal article" date="2019" name="Gigascience">
        <title>De novo genome assembly of the endangered Acer yangbiense, a plant species with extremely small populations endemic to Yunnan Province, China.</title>
        <authorList>
            <person name="Yang J."/>
            <person name="Wariss H.M."/>
            <person name="Tao L."/>
            <person name="Zhang R."/>
            <person name="Yun Q."/>
            <person name="Hollingsworth P."/>
            <person name="Dao Z."/>
            <person name="Luo G."/>
            <person name="Guo H."/>
            <person name="Ma Y."/>
            <person name="Sun W."/>
        </authorList>
    </citation>
    <scope>NUCLEOTIDE SEQUENCE [LARGE SCALE GENOMIC DNA]</scope>
    <source>
        <strain evidence="7">cv. br00</strain>
    </source>
</reference>
<protein>
    <recommendedName>
        <fullName evidence="5">BTB domain-containing protein</fullName>
    </recommendedName>
</protein>
<dbReference type="PANTHER" id="PTHR46710:SF1">
    <property type="entry name" value="ARM REPEAT PROTEIN INTERACTING WITH ABF2"/>
    <property type="match status" value="1"/>
</dbReference>
<dbReference type="FunFam" id="3.30.710.10:FF:000178">
    <property type="entry name" value="Armadillo/beta-catenin repeat family protein"/>
    <property type="match status" value="1"/>
</dbReference>
<feature type="repeat" description="ARM" evidence="3">
    <location>
        <begin position="333"/>
        <end position="375"/>
    </location>
</feature>
<dbReference type="SUPFAM" id="SSF48371">
    <property type="entry name" value="ARM repeat"/>
    <property type="match status" value="1"/>
</dbReference>
<evidence type="ECO:0000259" key="5">
    <source>
        <dbReference type="PROSITE" id="PS50097"/>
    </source>
</evidence>
<feature type="repeat" description="ARM" evidence="3">
    <location>
        <begin position="99"/>
        <end position="154"/>
    </location>
</feature>
<comment type="pathway">
    <text evidence="1">Protein modification; protein ubiquitination.</text>
</comment>
<gene>
    <name evidence="6" type="ORF">DKX38_013093</name>
</gene>
<dbReference type="PROSITE" id="PS50097">
    <property type="entry name" value="BTB"/>
    <property type="match status" value="1"/>
</dbReference>
<dbReference type="PROSITE" id="PS50176">
    <property type="entry name" value="ARM_REPEAT"/>
    <property type="match status" value="6"/>
</dbReference>
<proteinExistence type="predicted"/>
<comment type="caution">
    <text evidence="6">The sequence shown here is derived from an EMBL/GenBank/DDBJ whole genome shotgun (WGS) entry which is preliminary data.</text>
</comment>
<dbReference type="Gene3D" id="1.25.10.10">
    <property type="entry name" value="Leucine-rich Repeat Variant"/>
    <property type="match status" value="3"/>
</dbReference>
<dbReference type="PANTHER" id="PTHR46710">
    <property type="entry name" value="ARM REPEAT PROTEIN INTERACTING WITH ABF2"/>
    <property type="match status" value="1"/>
</dbReference>